<dbReference type="Proteomes" id="UP001303046">
    <property type="component" value="Unassembled WGS sequence"/>
</dbReference>
<keyword evidence="2" id="KW-1185">Reference proteome</keyword>
<comment type="caution">
    <text evidence="1">The sequence shown here is derived from an EMBL/GenBank/DDBJ whole genome shotgun (WGS) entry which is preliminary data.</text>
</comment>
<protein>
    <submittedName>
        <fullName evidence="1">Uncharacterized protein</fullName>
    </submittedName>
</protein>
<reference evidence="1 2" key="1">
    <citation type="submission" date="2023-08" db="EMBL/GenBank/DDBJ databases">
        <title>A Necator americanus chromosomal reference genome.</title>
        <authorList>
            <person name="Ilik V."/>
            <person name="Petrzelkova K.J."/>
            <person name="Pardy F."/>
            <person name="Fuh T."/>
            <person name="Niatou-Singa F.S."/>
            <person name="Gouil Q."/>
            <person name="Baker L."/>
            <person name="Ritchie M.E."/>
            <person name="Jex A.R."/>
            <person name="Gazzola D."/>
            <person name="Li H."/>
            <person name="Toshio Fujiwara R."/>
            <person name="Zhan B."/>
            <person name="Aroian R.V."/>
            <person name="Pafco B."/>
            <person name="Schwarz E.M."/>
        </authorList>
    </citation>
    <scope>NUCLEOTIDE SEQUENCE [LARGE SCALE GENOMIC DNA]</scope>
    <source>
        <strain evidence="1 2">Aroian</strain>
        <tissue evidence="1">Whole animal</tissue>
    </source>
</reference>
<name>A0ABR1BWQ4_NECAM</name>
<evidence type="ECO:0000313" key="2">
    <source>
        <dbReference type="Proteomes" id="UP001303046"/>
    </source>
</evidence>
<accession>A0ABR1BWQ4</accession>
<organism evidence="1 2">
    <name type="scientific">Necator americanus</name>
    <name type="common">Human hookworm</name>
    <dbReference type="NCBI Taxonomy" id="51031"/>
    <lineage>
        <taxon>Eukaryota</taxon>
        <taxon>Metazoa</taxon>
        <taxon>Ecdysozoa</taxon>
        <taxon>Nematoda</taxon>
        <taxon>Chromadorea</taxon>
        <taxon>Rhabditida</taxon>
        <taxon>Rhabditina</taxon>
        <taxon>Rhabditomorpha</taxon>
        <taxon>Strongyloidea</taxon>
        <taxon>Ancylostomatidae</taxon>
        <taxon>Bunostominae</taxon>
        <taxon>Necator</taxon>
    </lineage>
</organism>
<proteinExistence type="predicted"/>
<gene>
    <name evidence="1" type="primary">Necator_chrI.g3175</name>
    <name evidence="1" type="ORF">RB195_007046</name>
</gene>
<dbReference type="EMBL" id="JAVFWL010000001">
    <property type="protein sequence ID" value="KAK6730345.1"/>
    <property type="molecule type" value="Genomic_DNA"/>
</dbReference>
<sequence>MKRYSPVLNTPNRVSVGEATVPIWKETLLNRQAPSTAELEHVYGPTYAANGEQPTESEVLVRIEKMKNGKCGGDDRINAKMLEYLPTSGIREKTSVQYRSTKRYFLLNS</sequence>
<evidence type="ECO:0000313" key="1">
    <source>
        <dbReference type="EMBL" id="KAK6730345.1"/>
    </source>
</evidence>